<keyword evidence="3" id="KW-0540">Nuclease</keyword>
<gene>
    <name evidence="9" type="primary">Ervk8_1</name>
    <name evidence="9" type="ORF">RHICYA_R15619</name>
</gene>
<evidence type="ECO:0000313" key="9">
    <source>
        <dbReference type="EMBL" id="NXN97661.1"/>
    </source>
</evidence>
<evidence type="ECO:0000259" key="8">
    <source>
        <dbReference type="Pfam" id="PF02022"/>
    </source>
</evidence>
<proteinExistence type="predicted"/>
<dbReference type="InterPro" id="IPR017856">
    <property type="entry name" value="Integrase-like_N"/>
</dbReference>
<dbReference type="SUPFAM" id="SSF46919">
    <property type="entry name" value="N-terminal Zn binding domain of HIV integrase"/>
    <property type="match status" value="1"/>
</dbReference>
<feature type="non-terminal residue" evidence="9">
    <location>
        <position position="1"/>
    </location>
</feature>
<dbReference type="PANTHER" id="PTHR41694:SF3">
    <property type="entry name" value="RNA-DIRECTED DNA POLYMERASE-RELATED"/>
    <property type="match status" value="1"/>
</dbReference>
<evidence type="ECO:0000256" key="2">
    <source>
        <dbReference type="ARBA" id="ARBA00022695"/>
    </source>
</evidence>
<keyword evidence="4" id="KW-0479">Metal-binding</keyword>
<organism evidence="9 10">
    <name type="scientific">Rhinopomastus cyanomelas</name>
    <name type="common">Common scimitarbill</name>
    <dbReference type="NCBI Taxonomy" id="113115"/>
    <lineage>
        <taxon>Eukaryota</taxon>
        <taxon>Metazoa</taxon>
        <taxon>Chordata</taxon>
        <taxon>Craniata</taxon>
        <taxon>Vertebrata</taxon>
        <taxon>Euteleostomi</taxon>
        <taxon>Archelosauria</taxon>
        <taxon>Archosauria</taxon>
        <taxon>Dinosauria</taxon>
        <taxon>Saurischia</taxon>
        <taxon>Theropoda</taxon>
        <taxon>Coelurosauria</taxon>
        <taxon>Aves</taxon>
        <taxon>Neognathae</taxon>
        <taxon>Neoaves</taxon>
        <taxon>Telluraves</taxon>
        <taxon>Coraciimorphae</taxon>
        <taxon>Bucerotiformes</taxon>
        <taxon>Rhinopomastidae</taxon>
        <taxon>Rhinopomastus</taxon>
    </lineage>
</organism>
<keyword evidence="6" id="KW-0378">Hydrolase</keyword>
<dbReference type="GO" id="GO:0004519">
    <property type="term" value="F:endonuclease activity"/>
    <property type="evidence" value="ECO:0007669"/>
    <property type="project" value="UniProtKB-KW"/>
</dbReference>
<evidence type="ECO:0000256" key="3">
    <source>
        <dbReference type="ARBA" id="ARBA00022722"/>
    </source>
</evidence>
<dbReference type="Gene3D" id="3.30.420.10">
    <property type="entry name" value="Ribonuclease H-like superfamily/Ribonuclease H"/>
    <property type="match status" value="1"/>
</dbReference>
<feature type="non-terminal residue" evidence="9">
    <location>
        <position position="150"/>
    </location>
</feature>
<keyword evidence="1" id="KW-0808">Transferase</keyword>
<keyword evidence="10" id="KW-1185">Reference proteome</keyword>
<dbReference type="GO" id="GO:0008270">
    <property type="term" value="F:zinc ion binding"/>
    <property type="evidence" value="ECO:0007669"/>
    <property type="project" value="InterPro"/>
</dbReference>
<comment type="caution">
    <text evidence="9">The sequence shown here is derived from an EMBL/GenBank/DDBJ whole genome shotgun (WGS) entry which is preliminary data.</text>
</comment>
<evidence type="ECO:0000256" key="4">
    <source>
        <dbReference type="ARBA" id="ARBA00022723"/>
    </source>
</evidence>
<dbReference type="InterPro" id="IPR036397">
    <property type="entry name" value="RNaseH_sf"/>
</dbReference>
<keyword evidence="2" id="KW-0548">Nucleotidyltransferase</keyword>
<reference evidence="9 10" key="1">
    <citation type="submission" date="2019-09" db="EMBL/GenBank/DDBJ databases">
        <title>Bird 10,000 Genomes (B10K) Project - Family phase.</title>
        <authorList>
            <person name="Zhang G."/>
        </authorList>
    </citation>
    <scope>NUCLEOTIDE SEQUENCE [LARGE SCALE GENOMIC DNA]</scope>
    <source>
        <strain evidence="9">B10K-DU-002-35</strain>
        <tissue evidence="9">Muscle</tissue>
    </source>
</reference>
<evidence type="ECO:0000313" key="10">
    <source>
        <dbReference type="Proteomes" id="UP000565785"/>
    </source>
</evidence>
<evidence type="ECO:0000256" key="6">
    <source>
        <dbReference type="ARBA" id="ARBA00022801"/>
    </source>
</evidence>
<evidence type="ECO:0000256" key="5">
    <source>
        <dbReference type="ARBA" id="ARBA00022759"/>
    </source>
</evidence>
<evidence type="ECO:0000256" key="7">
    <source>
        <dbReference type="ARBA" id="ARBA00022918"/>
    </source>
</evidence>
<dbReference type="Pfam" id="PF02022">
    <property type="entry name" value="Integrase_Zn"/>
    <property type="match status" value="1"/>
</dbReference>
<dbReference type="InterPro" id="IPR003308">
    <property type="entry name" value="Integrase_Zn-bd_dom_N"/>
</dbReference>
<dbReference type="GO" id="GO:0035613">
    <property type="term" value="F:RNA stem-loop binding"/>
    <property type="evidence" value="ECO:0007669"/>
    <property type="project" value="TreeGrafter"/>
</dbReference>
<sequence>VELAAVMRDFRKWSVPLNLITDSAYVAGIAERAKASVLWDISHTKLFALMQELIFLLDTQVNPYFVMHIRSCTTLPGFIAERNRRADLMTLLVQVLPDRVAQAKLSHSFFHQNGLKGQLGLTSHQASNIIAVCPDCQRHSFPSIAGWIDP</sequence>
<keyword evidence="5" id="KW-0255">Endonuclease</keyword>
<dbReference type="PANTHER" id="PTHR41694">
    <property type="entry name" value="ENDOGENOUS RETROVIRUS GROUP K MEMBER POL PROTEIN"/>
    <property type="match status" value="1"/>
</dbReference>
<dbReference type="Gene3D" id="1.10.10.200">
    <property type="match status" value="1"/>
</dbReference>
<dbReference type="Proteomes" id="UP000565785">
    <property type="component" value="Unassembled WGS sequence"/>
</dbReference>
<dbReference type="AlphaFoldDB" id="A0A7L1NCT7"/>
<feature type="domain" description="Integrase-type" evidence="8">
    <location>
        <begin position="103"/>
        <end position="137"/>
    </location>
</feature>
<dbReference type="GO" id="GO:0016787">
    <property type="term" value="F:hydrolase activity"/>
    <property type="evidence" value="ECO:0007669"/>
    <property type="project" value="UniProtKB-KW"/>
</dbReference>
<evidence type="ECO:0000256" key="1">
    <source>
        <dbReference type="ARBA" id="ARBA00022679"/>
    </source>
</evidence>
<accession>A0A7L1NCT7</accession>
<protein>
    <submittedName>
        <fullName evidence="9">POK8 protein</fullName>
    </submittedName>
</protein>
<dbReference type="GO" id="GO:0003964">
    <property type="term" value="F:RNA-directed DNA polymerase activity"/>
    <property type="evidence" value="ECO:0007669"/>
    <property type="project" value="UniProtKB-KW"/>
</dbReference>
<dbReference type="EMBL" id="VXBP01005084">
    <property type="protein sequence ID" value="NXN97661.1"/>
    <property type="molecule type" value="Genomic_DNA"/>
</dbReference>
<keyword evidence="7" id="KW-0695">RNA-directed DNA polymerase</keyword>
<name>A0A7L1NCT7_RHICY</name>
<dbReference type="OrthoDB" id="9395371at2759"/>